<dbReference type="SUPFAM" id="SSF56281">
    <property type="entry name" value="Metallo-hydrolase/oxidoreductase"/>
    <property type="match status" value="1"/>
</dbReference>
<evidence type="ECO:0000313" key="7">
    <source>
        <dbReference type="EMBL" id="MDQ0473222.1"/>
    </source>
</evidence>
<dbReference type="RefSeq" id="WP_307281203.1">
    <property type="nucleotide sequence ID" value="NZ_JAUSVX010000015.1"/>
</dbReference>
<dbReference type="SMART" id="SM00849">
    <property type="entry name" value="Lactamase_B"/>
    <property type="match status" value="1"/>
</dbReference>
<comment type="caution">
    <text evidence="7">The sequence shown here is derived from an EMBL/GenBank/DDBJ whole genome shotgun (WGS) entry which is preliminary data.</text>
</comment>
<evidence type="ECO:0000259" key="6">
    <source>
        <dbReference type="SMART" id="SM00849"/>
    </source>
</evidence>
<feature type="domain" description="Metallo-beta-lactamase" evidence="6">
    <location>
        <begin position="79"/>
        <end position="281"/>
    </location>
</feature>
<keyword evidence="4" id="KW-0862">Zinc</keyword>
<dbReference type="PANTHER" id="PTHR42978:SF6">
    <property type="entry name" value="QUORUM-QUENCHING LACTONASE YTNP-RELATED"/>
    <property type="match status" value="1"/>
</dbReference>
<dbReference type="CDD" id="cd07720">
    <property type="entry name" value="OPHC2-like_MBL-fold"/>
    <property type="match status" value="1"/>
</dbReference>
<dbReference type="PANTHER" id="PTHR42978">
    <property type="entry name" value="QUORUM-QUENCHING LACTONASE YTNP-RELATED-RELATED"/>
    <property type="match status" value="1"/>
</dbReference>
<sequence>MVRDGSGRMPGTFGRGGTMGQVPQKQTPGVYRRRVGDAMVTVVNDGFLDIQLAILRGTDRPDMEELMQAQFRAVEPRLTVNAFVIETGGKTILVDAGGGSSTVYSMGLLPDNLAAAGFAPEDFDTVLLTHIHPDHSNGLIGEDGEPLFPRAEIVIHQDDFNFWSDDEARRRSPAALPYVGAADALLQSYRGRFRTSSGGKVLDGITQLPLPGHTPGHSGYQLDSAGETLVIWGDTVHVPEIQIPRPQVTSEFDVDEGLAAENRRRIFQHAAHERLLVTGGHIHLPGFAHIVPAGTGYRLVPEAWRVTV</sequence>
<evidence type="ECO:0000256" key="5">
    <source>
        <dbReference type="SAM" id="MobiDB-lite"/>
    </source>
</evidence>
<dbReference type="Pfam" id="PF00753">
    <property type="entry name" value="Lactamase_B"/>
    <property type="match status" value="1"/>
</dbReference>
<protein>
    <submittedName>
        <fullName evidence="7">Glyoxylase-like metal-dependent hydrolase (Beta-lactamase superfamily II)</fullName>
    </submittedName>
</protein>
<proteinExistence type="inferred from homology"/>
<evidence type="ECO:0000256" key="1">
    <source>
        <dbReference type="ARBA" id="ARBA00007749"/>
    </source>
</evidence>
<feature type="region of interest" description="Disordered" evidence="5">
    <location>
        <begin position="1"/>
        <end position="29"/>
    </location>
</feature>
<gene>
    <name evidence="7" type="ORF">QO011_006256</name>
</gene>
<accession>A0ABU0JJB1</accession>
<evidence type="ECO:0000256" key="4">
    <source>
        <dbReference type="ARBA" id="ARBA00022833"/>
    </source>
</evidence>
<dbReference type="Gene3D" id="3.60.15.10">
    <property type="entry name" value="Ribonuclease Z/Hydroxyacylglutathione hydrolase-like"/>
    <property type="match status" value="1"/>
</dbReference>
<name>A0ABU0JJB1_9HYPH</name>
<evidence type="ECO:0000256" key="2">
    <source>
        <dbReference type="ARBA" id="ARBA00022723"/>
    </source>
</evidence>
<evidence type="ECO:0000256" key="3">
    <source>
        <dbReference type="ARBA" id="ARBA00022801"/>
    </source>
</evidence>
<dbReference type="InterPro" id="IPR036866">
    <property type="entry name" value="RibonucZ/Hydroxyglut_hydro"/>
</dbReference>
<dbReference type="EMBL" id="JAUSVX010000015">
    <property type="protein sequence ID" value="MDQ0473222.1"/>
    <property type="molecule type" value="Genomic_DNA"/>
</dbReference>
<dbReference type="InterPro" id="IPR051013">
    <property type="entry name" value="MBL_superfamily_lactonases"/>
</dbReference>
<comment type="similarity">
    <text evidence="1">Belongs to the metallo-beta-lactamase superfamily.</text>
</comment>
<dbReference type="InterPro" id="IPR001279">
    <property type="entry name" value="Metallo-B-lactamas"/>
</dbReference>
<keyword evidence="3" id="KW-0378">Hydrolase</keyword>
<dbReference type="Proteomes" id="UP001242480">
    <property type="component" value="Unassembled WGS sequence"/>
</dbReference>
<keyword evidence="8" id="KW-1185">Reference proteome</keyword>
<keyword evidence="2" id="KW-0479">Metal-binding</keyword>
<reference evidence="7 8" key="1">
    <citation type="submission" date="2023-07" db="EMBL/GenBank/DDBJ databases">
        <title>Genomic Encyclopedia of Type Strains, Phase IV (KMG-IV): sequencing the most valuable type-strain genomes for metagenomic binning, comparative biology and taxonomic classification.</title>
        <authorList>
            <person name="Goeker M."/>
        </authorList>
    </citation>
    <scope>NUCLEOTIDE SEQUENCE [LARGE SCALE GENOMIC DNA]</scope>
    <source>
        <strain evidence="7 8">DSM 19619</strain>
    </source>
</reference>
<organism evidence="7 8">
    <name type="scientific">Labrys wisconsinensis</name>
    <dbReference type="NCBI Taxonomy" id="425677"/>
    <lineage>
        <taxon>Bacteria</taxon>
        <taxon>Pseudomonadati</taxon>
        <taxon>Pseudomonadota</taxon>
        <taxon>Alphaproteobacteria</taxon>
        <taxon>Hyphomicrobiales</taxon>
        <taxon>Xanthobacteraceae</taxon>
        <taxon>Labrys</taxon>
    </lineage>
</organism>
<evidence type="ECO:0000313" key="8">
    <source>
        <dbReference type="Proteomes" id="UP001242480"/>
    </source>
</evidence>